<gene>
    <name evidence="1" type="ORF">BVG16_08580</name>
</gene>
<dbReference type="AlphaFoldDB" id="A0A1T2XH79"/>
<proteinExistence type="predicted"/>
<keyword evidence="2" id="KW-1185">Reference proteome</keyword>
<dbReference type="RefSeq" id="WP_078498140.1">
    <property type="nucleotide sequence ID" value="NZ_MSZX01000003.1"/>
</dbReference>
<organism evidence="1 2">
    <name type="scientific">Paenibacillus selenitireducens</name>
    <dbReference type="NCBI Taxonomy" id="1324314"/>
    <lineage>
        <taxon>Bacteria</taxon>
        <taxon>Bacillati</taxon>
        <taxon>Bacillota</taxon>
        <taxon>Bacilli</taxon>
        <taxon>Bacillales</taxon>
        <taxon>Paenibacillaceae</taxon>
        <taxon>Paenibacillus</taxon>
    </lineage>
</organism>
<protein>
    <submittedName>
        <fullName evidence="1">Uncharacterized protein</fullName>
    </submittedName>
</protein>
<reference evidence="1 2" key="1">
    <citation type="submission" date="2017-01" db="EMBL/GenBank/DDBJ databases">
        <title>Genome analysis of Paenibacillus selenitrireducens ES3-24.</title>
        <authorList>
            <person name="Xu D."/>
            <person name="Yao R."/>
            <person name="Zheng S."/>
        </authorList>
    </citation>
    <scope>NUCLEOTIDE SEQUENCE [LARGE SCALE GENOMIC DNA]</scope>
    <source>
        <strain evidence="1 2">ES3-24</strain>
    </source>
</reference>
<dbReference type="EMBL" id="MSZX01000003">
    <property type="protein sequence ID" value="OPA79142.1"/>
    <property type="molecule type" value="Genomic_DNA"/>
</dbReference>
<sequence>MTKSLLQLPKEHLLALSDVKAYIEQHHNIEMNEDTLAEIIQLRTDVREAIETYDVEISICGSNKEIFHIKLLPKSLDHSLQG</sequence>
<accession>A0A1T2XH79</accession>
<evidence type="ECO:0000313" key="2">
    <source>
        <dbReference type="Proteomes" id="UP000190188"/>
    </source>
</evidence>
<comment type="caution">
    <text evidence="1">The sequence shown here is derived from an EMBL/GenBank/DDBJ whole genome shotgun (WGS) entry which is preliminary data.</text>
</comment>
<name>A0A1T2XH79_9BACL</name>
<dbReference type="Proteomes" id="UP000190188">
    <property type="component" value="Unassembled WGS sequence"/>
</dbReference>
<evidence type="ECO:0000313" key="1">
    <source>
        <dbReference type="EMBL" id="OPA79142.1"/>
    </source>
</evidence>